<dbReference type="Gene3D" id="3.40.50.450">
    <property type="match status" value="1"/>
</dbReference>
<dbReference type="Pfam" id="PF06908">
    <property type="entry name" value="YpsA"/>
    <property type="match status" value="1"/>
</dbReference>
<sequence length="208" mass="23966">MDWAAFFVTLKLLLKGDDAVSRLWLTGYRSYELGVFGNQDPKLLVIKDTLKKLLINKIENGTDWLITGGQLGVEQWAVEVGLSLKPDYPEIKIAIMTPFADFGGNWNEDNQGHYAQLASQVDFHQSVSEQPYHGPQQLRNYQEFMLTHTDEAVMVYDLEVEGKPKYDYQATHRYQEQHAYPLTLIDMDWLQESANEYQENLNNGSQID</sequence>
<dbReference type="InterPro" id="IPR010697">
    <property type="entry name" value="YspA"/>
</dbReference>
<dbReference type="PATRIC" id="fig|1423803.3.peg.2158"/>
<keyword evidence="3" id="KW-1185">Reference proteome</keyword>
<dbReference type="EMBL" id="AYZH01000009">
    <property type="protein sequence ID" value="KRN02224.1"/>
    <property type="molecule type" value="Genomic_DNA"/>
</dbReference>
<dbReference type="SUPFAM" id="SSF102405">
    <property type="entry name" value="MCP/YpsA-like"/>
    <property type="match status" value="1"/>
</dbReference>
<protein>
    <recommendedName>
        <fullName evidence="1">UPF0398 protein FD13_GL002097</fullName>
    </recommendedName>
</protein>
<name>A0A0R2DDZ4_9LACO</name>
<proteinExistence type="inferred from homology"/>
<reference evidence="2 3" key="1">
    <citation type="journal article" date="2015" name="Genome Announc.">
        <title>Expanding the biotechnology potential of lactobacilli through comparative genomics of 213 strains and associated genera.</title>
        <authorList>
            <person name="Sun Z."/>
            <person name="Harris H.M."/>
            <person name="McCann A."/>
            <person name="Guo C."/>
            <person name="Argimon S."/>
            <person name="Zhang W."/>
            <person name="Yang X."/>
            <person name="Jeffery I.B."/>
            <person name="Cooney J.C."/>
            <person name="Kagawa T.F."/>
            <person name="Liu W."/>
            <person name="Song Y."/>
            <person name="Salvetti E."/>
            <person name="Wrobel A."/>
            <person name="Rasinkangas P."/>
            <person name="Parkhill J."/>
            <person name="Rea M.C."/>
            <person name="O'Sullivan O."/>
            <person name="Ritari J."/>
            <person name="Douillard F.P."/>
            <person name="Paul Ross R."/>
            <person name="Yang R."/>
            <person name="Briner A.E."/>
            <person name="Felis G.E."/>
            <person name="de Vos W.M."/>
            <person name="Barrangou R."/>
            <person name="Klaenhammer T.R."/>
            <person name="Caufield P.W."/>
            <person name="Cui Y."/>
            <person name="Zhang H."/>
            <person name="O'Toole P.W."/>
        </authorList>
    </citation>
    <scope>NUCLEOTIDE SEQUENCE [LARGE SCALE GENOMIC DNA]</scope>
    <source>
        <strain evidence="2 3">DSM 21775</strain>
    </source>
</reference>
<comment type="caution">
    <text evidence="2">The sequence shown here is derived from an EMBL/GenBank/DDBJ whole genome shotgun (WGS) entry which is preliminary data.</text>
</comment>
<dbReference type="HAMAP" id="MF_01575">
    <property type="entry name" value="UPF0398"/>
    <property type="match status" value="1"/>
</dbReference>
<dbReference type="PANTHER" id="PTHR38440:SF1">
    <property type="entry name" value="UPF0398 PROTEIN SPR0331"/>
    <property type="match status" value="1"/>
</dbReference>
<dbReference type="AlphaFoldDB" id="A0A0R2DDZ4"/>
<evidence type="ECO:0000313" key="3">
    <source>
        <dbReference type="Proteomes" id="UP000051589"/>
    </source>
</evidence>
<dbReference type="Proteomes" id="UP000051589">
    <property type="component" value="Unassembled WGS sequence"/>
</dbReference>
<gene>
    <name evidence="2" type="ORF">FD13_GL002097</name>
</gene>
<comment type="similarity">
    <text evidence="1">Belongs to the UPF0398 family.</text>
</comment>
<dbReference type="NCBIfam" id="NF010181">
    <property type="entry name" value="PRK13660.1"/>
    <property type="match status" value="1"/>
</dbReference>
<accession>A0A0R2DDZ4</accession>
<evidence type="ECO:0000256" key="1">
    <source>
        <dbReference type="HAMAP-Rule" id="MF_01575"/>
    </source>
</evidence>
<dbReference type="PIRSF" id="PIRSF021290">
    <property type="entry name" value="DUF1273"/>
    <property type="match status" value="1"/>
</dbReference>
<evidence type="ECO:0000313" key="2">
    <source>
        <dbReference type="EMBL" id="KRN02224.1"/>
    </source>
</evidence>
<dbReference type="STRING" id="1423803.FD13_GL002097"/>
<organism evidence="2 3">
    <name type="scientific">Levilactobacillus senmaizukei DSM 21775 = NBRC 103853</name>
    <dbReference type="NCBI Taxonomy" id="1423803"/>
    <lineage>
        <taxon>Bacteria</taxon>
        <taxon>Bacillati</taxon>
        <taxon>Bacillota</taxon>
        <taxon>Bacilli</taxon>
        <taxon>Lactobacillales</taxon>
        <taxon>Lactobacillaceae</taxon>
        <taxon>Levilactobacillus</taxon>
    </lineage>
</organism>
<dbReference type="PANTHER" id="PTHR38440">
    <property type="entry name" value="UPF0398 PROTEIN YPSA"/>
    <property type="match status" value="1"/>
</dbReference>